<dbReference type="PANTHER" id="PTHR23179">
    <property type="entry name" value="T-CELL ACTIVATION RHO GTPASE ACTIVATING PROTEIN-RELATED"/>
    <property type="match status" value="1"/>
</dbReference>
<organism evidence="2 3">
    <name type="scientific">Patagioenas fasciata monilis</name>
    <dbReference type="NCBI Taxonomy" id="372326"/>
    <lineage>
        <taxon>Eukaryota</taxon>
        <taxon>Metazoa</taxon>
        <taxon>Chordata</taxon>
        <taxon>Craniata</taxon>
        <taxon>Vertebrata</taxon>
        <taxon>Euteleostomi</taxon>
        <taxon>Archelosauria</taxon>
        <taxon>Archosauria</taxon>
        <taxon>Dinosauria</taxon>
        <taxon>Saurischia</taxon>
        <taxon>Theropoda</taxon>
        <taxon>Coelurosauria</taxon>
        <taxon>Aves</taxon>
        <taxon>Neognathae</taxon>
        <taxon>Neoaves</taxon>
        <taxon>Columbimorphae</taxon>
        <taxon>Columbiformes</taxon>
        <taxon>Columbidae</taxon>
        <taxon>Patagioenas</taxon>
    </lineage>
</organism>
<feature type="domain" description="ARHGAP20 PH" evidence="1">
    <location>
        <begin position="26"/>
        <end position="120"/>
    </location>
</feature>
<proteinExistence type="predicted"/>
<evidence type="ECO:0000313" key="2">
    <source>
        <dbReference type="EMBL" id="OPJ66999.1"/>
    </source>
</evidence>
<dbReference type="InterPro" id="IPR011993">
    <property type="entry name" value="PH-like_dom_sf"/>
</dbReference>
<protein>
    <recommendedName>
        <fullName evidence="1">ARHGAP20 PH domain-containing protein</fullName>
    </recommendedName>
</protein>
<sequence>MQMTRDDPELGQQLMPILELPEPPLQQHVRVTQGHVTRKRDLLLFSDTLVIAKSQRGSALHPQLCLALGQLQVLSSAKGAAGDATEEEEGRHTNLLVLVWPCGSCVITFHCRAVKELWVSALLGPAGGVERARVTQMPSFKLMLKELRAHNAAMGLHTSNLERLVKSQAKVSITWGAILAILTCHIWHWGPFLLQGCLDLLALLQEHGPSTEEIFLLPASKHASQEIREALNSGAEVQLQSQPCVPPGHHPEGEPS</sequence>
<reference evidence="2 3" key="1">
    <citation type="submission" date="2016-02" db="EMBL/GenBank/DDBJ databases">
        <title>Band-tailed pigeon sequencing and assembly.</title>
        <authorList>
            <person name="Soares A.E."/>
            <person name="Novak B.J."/>
            <person name="Rice E.S."/>
            <person name="O'Connell B."/>
            <person name="Chang D."/>
            <person name="Weber S."/>
            <person name="Shapiro B."/>
        </authorList>
    </citation>
    <scope>NUCLEOTIDE SEQUENCE [LARGE SCALE GENOMIC DNA]</scope>
    <source>
        <strain evidence="2">BTP2013</strain>
        <tissue evidence="2">Blood</tissue>
    </source>
</reference>
<comment type="caution">
    <text evidence="2">The sequence shown here is derived from an EMBL/GenBank/DDBJ whole genome shotgun (WGS) entry which is preliminary data.</text>
</comment>
<gene>
    <name evidence="2" type="ORF">AV530_016938</name>
</gene>
<dbReference type="GO" id="GO:0005096">
    <property type="term" value="F:GTPase activator activity"/>
    <property type="evidence" value="ECO:0007669"/>
    <property type="project" value="TreeGrafter"/>
</dbReference>
<dbReference type="Gene3D" id="2.30.29.30">
    <property type="entry name" value="Pleckstrin-homology domain (PH domain)/Phosphotyrosine-binding domain (PTB)"/>
    <property type="match status" value="1"/>
</dbReference>
<dbReference type="OrthoDB" id="9396636at2759"/>
<keyword evidence="3" id="KW-1185">Reference proteome</keyword>
<dbReference type="PANTHER" id="PTHR23179:SF26">
    <property type="entry name" value="T-CELL ACTIVATION RHO GTPASE-ACTIVATING PROTEIN"/>
    <property type="match status" value="1"/>
</dbReference>
<accession>A0A1V4J4D4</accession>
<dbReference type="Proteomes" id="UP000190648">
    <property type="component" value="Unassembled WGS sequence"/>
</dbReference>
<evidence type="ECO:0000313" key="3">
    <source>
        <dbReference type="Proteomes" id="UP000190648"/>
    </source>
</evidence>
<dbReference type="Pfam" id="PF22286">
    <property type="entry name" value="RHG20_PH"/>
    <property type="match status" value="1"/>
</dbReference>
<dbReference type="AlphaFoldDB" id="A0A1V4J4D4"/>
<dbReference type="EMBL" id="LSYS01009367">
    <property type="protein sequence ID" value="OPJ66999.1"/>
    <property type="molecule type" value="Genomic_DNA"/>
</dbReference>
<name>A0A1V4J4D4_PATFA</name>
<evidence type="ECO:0000259" key="1">
    <source>
        <dbReference type="Pfam" id="PF22286"/>
    </source>
</evidence>
<dbReference type="InterPro" id="IPR047887">
    <property type="entry name" value="ARHGAP20_PH"/>
</dbReference>